<keyword evidence="1" id="KW-0175">Coiled coil</keyword>
<evidence type="ECO:0000256" key="2">
    <source>
        <dbReference type="SAM" id="Phobius"/>
    </source>
</evidence>
<reference evidence="4" key="1">
    <citation type="journal article" date="2019" name="Int. J. Syst. Evol. Microbiol.">
        <title>The Global Catalogue of Microorganisms (GCM) 10K type strain sequencing project: providing services to taxonomists for standard genome sequencing and annotation.</title>
        <authorList>
            <consortium name="The Broad Institute Genomics Platform"/>
            <consortium name="The Broad Institute Genome Sequencing Center for Infectious Disease"/>
            <person name="Wu L."/>
            <person name="Ma J."/>
        </authorList>
    </citation>
    <scope>NUCLEOTIDE SEQUENCE [LARGE SCALE GENOMIC DNA]</scope>
    <source>
        <strain evidence="4">CCUG 63682</strain>
    </source>
</reference>
<gene>
    <name evidence="3" type="ORF">ACFO5O_13925</name>
</gene>
<sequence length="250" mass="29546">MIKFFRKIRYNLMETGKTGKYLKYAIGEIVLVVIGILIALSINNWNEQLKIQDTEISTLKELNSALEISKQNLISLVNNNKRWQSYNYKIKDYLKNKKVYDSTLDICFGTYYWTGKAQLTTAAYDQLKNDGLDLITNNTLRKELIYVFEDFFGQIKNEHEQWEKDYLANVIYPNHVKFFQKYFPDSPNEYFDEYAKPINYNALLNDTKFLNIISENISLRNYSITFKEQLIVKIDSLNAQIKNEIIKLND</sequence>
<evidence type="ECO:0000256" key="1">
    <source>
        <dbReference type="SAM" id="Coils"/>
    </source>
</evidence>
<keyword evidence="2" id="KW-0472">Membrane</keyword>
<dbReference type="Proteomes" id="UP001595953">
    <property type="component" value="Unassembled WGS sequence"/>
</dbReference>
<comment type="caution">
    <text evidence="3">The sequence shown here is derived from an EMBL/GenBank/DDBJ whole genome shotgun (WGS) entry which is preliminary data.</text>
</comment>
<feature type="transmembrane region" description="Helical" evidence="2">
    <location>
        <begin position="21"/>
        <end position="42"/>
    </location>
</feature>
<keyword evidence="2" id="KW-0812">Transmembrane</keyword>
<dbReference type="Pfam" id="PF19578">
    <property type="entry name" value="DUF6090"/>
    <property type="match status" value="1"/>
</dbReference>
<protein>
    <submittedName>
        <fullName evidence="3">DUF6090 family protein</fullName>
    </submittedName>
</protein>
<evidence type="ECO:0000313" key="3">
    <source>
        <dbReference type="EMBL" id="MFC4723429.1"/>
    </source>
</evidence>
<accession>A0ABV9N7G6</accession>
<evidence type="ECO:0000313" key="4">
    <source>
        <dbReference type="Proteomes" id="UP001595953"/>
    </source>
</evidence>
<proteinExistence type="predicted"/>
<organism evidence="3 4">
    <name type="scientific">Geojedonia litorea</name>
    <dbReference type="NCBI Taxonomy" id="1268269"/>
    <lineage>
        <taxon>Bacteria</taxon>
        <taxon>Pseudomonadati</taxon>
        <taxon>Bacteroidota</taxon>
        <taxon>Flavobacteriia</taxon>
        <taxon>Flavobacteriales</taxon>
        <taxon>Flavobacteriaceae</taxon>
        <taxon>Geojedonia</taxon>
    </lineage>
</organism>
<feature type="coiled-coil region" evidence="1">
    <location>
        <begin position="42"/>
        <end position="79"/>
    </location>
</feature>
<name>A0ABV9N7G6_9FLAO</name>
<keyword evidence="2" id="KW-1133">Transmembrane helix</keyword>
<dbReference type="InterPro" id="IPR045749">
    <property type="entry name" value="DUF6090"/>
</dbReference>
<dbReference type="EMBL" id="JBHSGP010000014">
    <property type="protein sequence ID" value="MFC4723429.1"/>
    <property type="molecule type" value="Genomic_DNA"/>
</dbReference>
<keyword evidence="4" id="KW-1185">Reference proteome</keyword>